<keyword evidence="2" id="KW-1185">Reference proteome</keyword>
<dbReference type="OrthoDB" id="8450971at2"/>
<reference evidence="1 2" key="1">
    <citation type="submission" date="2016-01" db="EMBL/GenBank/DDBJ databases">
        <title>The new phylogeny of the genus Mycobacterium.</title>
        <authorList>
            <person name="Tarcisio F."/>
            <person name="Conor M."/>
            <person name="Antonella G."/>
            <person name="Elisabetta G."/>
            <person name="Giulia F.S."/>
            <person name="Sara T."/>
            <person name="Anna F."/>
            <person name="Clotilde B."/>
            <person name="Roberto B."/>
            <person name="Veronica D.S."/>
            <person name="Fabio R."/>
            <person name="Monica P."/>
            <person name="Olivier J."/>
            <person name="Enrico T."/>
            <person name="Nicola S."/>
        </authorList>
    </citation>
    <scope>NUCLEOTIDE SEQUENCE [LARGE SCALE GENOMIC DNA]</scope>
    <source>
        <strain evidence="1 2">DSM 44852</strain>
    </source>
</reference>
<dbReference type="EMBL" id="LQOV01000008">
    <property type="protein sequence ID" value="ORV54286.1"/>
    <property type="molecule type" value="Genomic_DNA"/>
</dbReference>
<proteinExistence type="predicted"/>
<accession>A0A1X1UBX9</accession>
<evidence type="ECO:0000313" key="1">
    <source>
        <dbReference type="EMBL" id="ORV54286.1"/>
    </source>
</evidence>
<organism evidence="1 2">
    <name type="scientific">Mycobacterium florentinum</name>
    <dbReference type="NCBI Taxonomy" id="292462"/>
    <lineage>
        <taxon>Bacteria</taxon>
        <taxon>Bacillati</taxon>
        <taxon>Actinomycetota</taxon>
        <taxon>Actinomycetes</taxon>
        <taxon>Mycobacteriales</taxon>
        <taxon>Mycobacteriaceae</taxon>
        <taxon>Mycobacterium</taxon>
        <taxon>Mycobacterium simiae complex</taxon>
    </lineage>
</organism>
<evidence type="ECO:0000313" key="2">
    <source>
        <dbReference type="Proteomes" id="UP000193010"/>
    </source>
</evidence>
<dbReference type="RefSeq" id="WP_085221344.1">
    <property type="nucleotide sequence ID" value="NZ_AP022576.1"/>
</dbReference>
<comment type="caution">
    <text evidence="1">The sequence shown here is derived from an EMBL/GenBank/DDBJ whole genome shotgun (WGS) entry which is preliminary data.</text>
</comment>
<dbReference type="Proteomes" id="UP000193010">
    <property type="component" value="Unassembled WGS sequence"/>
</dbReference>
<name>A0A1X1UBX9_MYCFL</name>
<sequence length="88" mass="9502">MQDRYIIERRGGFAGLKASGVVDADALDPGDRATLDELLSSDEPLTRDPGADRYTYVVTRESDDGCTTREIPESVMPPTVAGVVQTTI</sequence>
<dbReference type="InterPro" id="IPR049457">
    <property type="entry name" value="Emfourin"/>
</dbReference>
<dbReference type="AlphaFoldDB" id="A0A1X1UBX9"/>
<protein>
    <submittedName>
        <fullName evidence="1">Uncharacterized protein</fullName>
    </submittedName>
</protein>
<dbReference type="Pfam" id="PF20242">
    <property type="entry name" value="Emfourin"/>
    <property type="match status" value="1"/>
</dbReference>
<gene>
    <name evidence="1" type="ORF">AWC05_16855</name>
</gene>